<dbReference type="PRINTS" id="PR00380">
    <property type="entry name" value="KINESINHEAVY"/>
</dbReference>
<dbReference type="STRING" id="1156394.T0QLQ8"/>
<dbReference type="GO" id="GO:0005524">
    <property type="term" value="F:ATP binding"/>
    <property type="evidence" value="ECO:0007669"/>
    <property type="project" value="UniProtKB-UniRule"/>
</dbReference>
<keyword evidence="3 6" id="KW-0175">Coiled coil</keyword>
<dbReference type="Gene3D" id="2.60.200.20">
    <property type="match status" value="1"/>
</dbReference>
<dbReference type="InterPro" id="IPR000253">
    <property type="entry name" value="FHA_dom"/>
</dbReference>
<feature type="coiled-coil region" evidence="6">
    <location>
        <begin position="963"/>
        <end position="998"/>
    </location>
</feature>
<proteinExistence type="inferred from homology"/>
<dbReference type="GeneID" id="19948289"/>
<dbReference type="RefSeq" id="XP_008611622.1">
    <property type="nucleotide sequence ID" value="XM_008613400.1"/>
</dbReference>
<dbReference type="Proteomes" id="UP000030762">
    <property type="component" value="Unassembled WGS sequence"/>
</dbReference>
<sequence length="2240" mass="249262">MDAGSDDGASPSVVTAVRVRPMSDDERKAGCRLIVAMDGNATIVTDPAGLHARGAPASPAHATKLWKQSFTYDKSYWSYAPSDPTYASQARLYEDLGTHVLQDAWRGFNCSLFAYGQTGAGKSFSMMGKAKGNNNHSHQHAISSAHDGLIPRLCHGLFEKINAVPDDARSYLVKMSYVEIYNERVYDLLNRSDKDALKVREHPDRGAYVEHVSNHVVTSYHDIEYLLGEGAKTRRVAATEMNQVSSRSHAILTLSLRRELKDGQRVSKMCMVDLAGSERTELAQGTRLREAAYINKSLSALGDVIHALATNVQTPGTSFVQFRNSILTRLLKDSLCGQSKLVMLAAISPCCIHYDETVSTLKYLERVKVALAHSSPPLVHESCRRCMQTRSLLDGAHAVRDRGEREHPAAPRDSRSARPTAHSLGDESCDDDAATEPETTGCHHLGVAHLVNLNQDPTFTETKFYCIEEGVTTVGRPGESDVVPDIVLDGPDILPLHCVFHCNEDGDVSVRPALHASIYLNGSDLSQTLDACHVPNGSRLTLGAHHVFRFDLPHIALPISSRVDWSFAHNELLETLLPQRSTTLPRVVCDEKSTQVEVVATSSSLRVDAASQCLAFDRASSGAHTSPLTSDDVSVQCDLGLPAPPDIPVTTASARHDVGIYCCLPSSPHDIMDACHQTEPPSVRDAAMQVATSLLSASTQTVDYDTSIKFSENDKLGLERRIAKLKLELKKKERQLKATPALSNQMTTLPVLEPEALPLPIPPPYDATFDESLWRLRDHLASLLDFAPATSECPTQDDPAWRHAVLVDLETLVEAVPKPRLDAPMNASLARIRKQLAANLELTLPPATEDLDSDPVWRTQVLSDIEAMVLAPPLPVTIVLPPWPSSQASYAHLLESYVHASQHELSQLSQASTMHLGSYAKAIASLEAKFTSLCVALNTKCHQEQVYFQSQFQSTSLELARHVESKQRQLQSASVVAAQLLEQLQSSLQAQMDAATSQYQAQHEAWMQELQSFTKEHFDAMATCGAEAAFADEQARMQVAEWDTKCHHLVAETDAVLSETRAMHAKELRSLREKAAIELWSLETRRMRDEEECMHATEAMLRAFEATMATRAREQAEWETQKQDDLAALQAEHATAMSYLEAQHSSMYSIAREARELYGMADEDARVRWLATAAQLDGAIEVAKAVHATALVDAKSRAAKQHSIHCQKLAEAAAHFDARLAALDATAVDDSVAHARFMKSLRSRQMAEEAQLATTVHTSRSLLAEQRSQLVWNAKEVRDAHASLHAEHQHRLDEMTRCHANIVRDLDAAFQMQEATRADELQARSRQYEAELAARVELMREGQAGASMQVEDAIATHVRVLESIEAEWKRWVEAQASAPDDPVGVDERHAAYVAQQGQCDAEISALRQRCSDVEREEVERHKQVNEEHKARLLALAQTHDEHLSRYSMTWHDAESRTMNEVFRLQDRCNSQLVAIEAEHAAQRRKLEDLQDERRLQQQVQLRHIQANMDEVAFAHAETLRDIEERHERQLQALRADAAVSEEARMEAFEGQRRRHEWAMHEAENVARDEHTRCLTLLTDLARAHRETLLSAQQALSALDNDHREWVRAFEVQCATEKSTAEATMETQWQSMQASLNAREVEFQARVAQLRRVDDDDDKLHADEVAMLLVAWTERLTCVHMETEDVRSRCVGEMRALATAHADAIELIERDHQYRAEDFARARAMAALQHQTNQWTGDAVSLNQQAFYDEACVALDRKWEAAVAEHDARTKASAIAHAQAIDVARLQHEAKLLEMQHVVRDLSNVFATALDRYKVRLADLLAETRLRCSSEEASWRDAVRDERSATLHAELRALKQAEAAAAEAHVASMHAAQAQWSTQIRKLEMEVEDVASYHERLCVNAKAAFDDAIRSVEARQASTETQTLREKAELDSMALAEADVIAELQATLMVASTAARRARQAELQAAYAAQLREVLLWRRRKEALEATYVAEMDDLQSACLQLLQTTDVPTRSHMTTAKRKLVRSRVGFTLARAVDHQASKEHEANLDAITDLAVECRSNMEMALEDPARALFDDCLDDLDELEDEPAKVHPIRQPATFVDDAKEATSSLTHLVLDPSALPALSCVRPALSSDEAEILHTLTLQGSLMERMEAERRSFKLRCDEYSRGMNKLQAALRASEDMTAAADAKARNDAETIALLQEKVKLLVVELPPSPTAAPLVLPKEPMVESNSSSTLLRGWKA</sequence>
<evidence type="ECO:0000256" key="7">
    <source>
        <dbReference type="SAM" id="MobiDB-lite"/>
    </source>
</evidence>
<dbReference type="SUPFAM" id="SSF49879">
    <property type="entry name" value="SMAD/FHA domain"/>
    <property type="match status" value="1"/>
</dbReference>
<reference evidence="10 11" key="1">
    <citation type="submission" date="2012-04" db="EMBL/GenBank/DDBJ databases">
        <title>The Genome Sequence of Saprolegnia declina VS20.</title>
        <authorList>
            <consortium name="The Broad Institute Genome Sequencing Platform"/>
            <person name="Russ C."/>
            <person name="Nusbaum C."/>
            <person name="Tyler B."/>
            <person name="van West P."/>
            <person name="Dieguez-Uribeondo J."/>
            <person name="de Bruijn I."/>
            <person name="Tripathy S."/>
            <person name="Jiang R."/>
            <person name="Young S.K."/>
            <person name="Zeng Q."/>
            <person name="Gargeya S."/>
            <person name="Fitzgerald M."/>
            <person name="Haas B."/>
            <person name="Abouelleil A."/>
            <person name="Alvarado L."/>
            <person name="Arachchi H.M."/>
            <person name="Berlin A."/>
            <person name="Chapman S.B."/>
            <person name="Goldberg J."/>
            <person name="Griggs A."/>
            <person name="Gujja S."/>
            <person name="Hansen M."/>
            <person name="Howarth C."/>
            <person name="Imamovic A."/>
            <person name="Larimer J."/>
            <person name="McCowen C."/>
            <person name="Montmayeur A."/>
            <person name="Murphy C."/>
            <person name="Neiman D."/>
            <person name="Pearson M."/>
            <person name="Priest M."/>
            <person name="Roberts A."/>
            <person name="Saif S."/>
            <person name="Shea T."/>
            <person name="Sisk P."/>
            <person name="Sykes S."/>
            <person name="Wortman J."/>
            <person name="Nusbaum C."/>
            <person name="Birren B."/>
        </authorList>
    </citation>
    <scope>NUCLEOTIDE SEQUENCE [LARGE SCALE GENOMIC DNA]</scope>
    <source>
        <strain evidence="10 11">VS20</strain>
    </source>
</reference>
<dbReference type="InParanoid" id="T0QLQ8"/>
<dbReference type="GO" id="GO:0007018">
    <property type="term" value="P:microtubule-based movement"/>
    <property type="evidence" value="ECO:0007669"/>
    <property type="project" value="InterPro"/>
</dbReference>
<dbReference type="GO" id="GO:0008017">
    <property type="term" value="F:microtubule binding"/>
    <property type="evidence" value="ECO:0007669"/>
    <property type="project" value="InterPro"/>
</dbReference>
<evidence type="ECO:0000256" key="1">
    <source>
        <dbReference type="ARBA" id="ARBA00022741"/>
    </source>
</evidence>
<evidence type="ECO:0008006" key="12">
    <source>
        <dbReference type="Google" id="ProtNLM"/>
    </source>
</evidence>
<evidence type="ECO:0000256" key="2">
    <source>
        <dbReference type="ARBA" id="ARBA00022840"/>
    </source>
</evidence>
<dbReference type="InterPro" id="IPR027417">
    <property type="entry name" value="P-loop_NTPase"/>
</dbReference>
<organism evidence="10 11">
    <name type="scientific">Saprolegnia diclina (strain VS20)</name>
    <dbReference type="NCBI Taxonomy" id="1156394"/>
    <lineage>
        <taxon>Eukaryota</taxon>
        <taxon>Sar</taxon>
        <taxon>Stramenopiles</taxon>
        <taxon>Oomycota</taxon>
        <taxon>Saprolegniomycetes</taxon>
        <taxon>Saprolegniales</taxon>
        <taxon>Saprolegniaceae</taxon>
        <taxon>Saprolegnia</taxon>
    </lineage>
</organism>
<dbReference type="EMBL" id="JH767153">
    <property type="protein sequence ID" value="EQC34750.1"/>
    <property type="molecule type" value="Genomic_DNA"/>
</dbReference>
<dbReference type="PANTHER" id="PTHR47117">
    <property type="entry name" value="STAR-RELATED LIPID TRANSFER PROTEIN 9"/>
    <property type="match status" value="1"/>
</dbReference>
<feature type="coiled-coil region" evidence="6">
    <location>
        <begin position="708"/>
        <end position="735"/>
    </location>
</feature>
<evidence type="ECO:0000259" key="8">
    <source>
        <dbReference type="PROSITE" id="PS50006"/>
    </source>
</evidence>
<comment type="similarity">
    <text evidence="5">Belongs to the TRAFAC class myosin-kinesin ATPase superfamily. Kinesin family.</text>
</comment>
<dbReference type="SUPFAM" id="SSF52540">
    <property type="entry name" value="P-loop containing nucleoside triphosphate hydrolases"/>
    <property type="match status" value="1"/>
</dbReference>
<dbReference type="eggNOG" id="KOG0245">
    <property type="taxonomic scope" value="Eukaryota"/>
</dbReference>
<evidence type="ECO:0000313" key="10">
    <source>
        <dbReference type="EMBL" id="EQC34750.1"/>
    </source>
</evidence>
<evidence type="ECO:0000313" key="11">
    <source>
        <dbReference type="Proteomes" id="UP000030762"/>
    </source>
</evidence>
<dbReference type="Gene3D" id="3.40.850.10">
    <property type="entry name" value="Kinesin motor domain"/>
    <property type="match status" value="1"/>
</dbReference>
<feature type="binding site" evidence="5">
    <location>
        <begin position="116"/>
        <end position="123"/>
    </location>
    <ligand>
        <name>ATP</name>
        <dbReference type="ChEBI" id="CHEBI:30616"/>
    </ligand>
</feature>
<dbReference type="OMA" id="LRCDEYS"/>
<feature type="domain" description="Kinesin motor" evidence="9">
    <location>
        <begin position="12"/>
        <end position="370"/>
    </location>
</feature>
<dbReference type="PROSITE" id="PS50006">
    <property type="entry name" value="FHA_DOMAIN"/>
    <property type="match status" value="1"/>
</dbReference>
<dbReference type="InterPro" id="IPR001752">
    <property type="entry name" value="Kinesin_motor_dom"/>
</dbReference>
<dbReference type="GO" id="GO:0003777">
    <property type="term" value="F:microtubule motor activity"/>
    <property type="evidence" value="ECO:0007669"/>
    <property type="project" value="InterPro"/>
</dbReference>
<feature type="region of interest" description="Disordered" evidence="7">
    <location>
        <begin position="397"/>
        <end position="436"/>
    </location>
</feature>
<dbReference type="VEuPathDB" id="FungiDB:SDRG_07562"/>
<evidence type="ECO:0000259" key="9">
    <source>
        <dbReference type="PROSITE" id="PS50067"/>
    </source>
</evidence>
<feature type="coiled-coil region" evidence="6">
    <location>
        <begin position="1472"/>
        <end position="1543"/>
    </location>
</feature>
<dbReference type="InterPro" id="IPR019821">
    <property type="entry name" value="Kinesin_motor_CS"/>
</dbReference>
<evidence type="ECO:0000256" key="6">
    <source>
        <dbReference type="SAM" id="Coils"/>
    </source>
</evidence>
<evidence type="ECO:0000256" key="4">
    <source>
        <dbReference type="ARBA" id="ARBA00023175"/>
    </source>
</evidence>
<dbReference type="SMART" id="SM00129">
    <property type="entry name" value="KISc"/>
    <property type="match status" value="1"/>
</dbReference>
<dbReference type="PROSITE" id="PS00411">
    <property type="entry name" value="KINESIN_MOTOR_1"/>
    <property type="match status" value="1"/>
</dbReference>
<dbReference type="OrthoDB" id="78973at2759"/>
<evidence type="ECO:0000256" key="5">
    <source>
        <dbReference type="PROSITE-ProRule" id="PRU00283"/>
    </source>
</evidence>
<name>T0QLQ8_SAPDV</name>
<keyword evidence="4 5" id="KW-0505">Motor protein</keyword>
<protein>
    <recommendedName>
        <fullName evidence="12">Kinesin motor domain-containing protein</fullName>
    </recommendedName>
</protein>
<dbReference type="InterPro" id="IPR008984">
    <property type="entry name" value="SMAD_FHA_dom_sf"/>
</dbReference>
<keyword evidence="1 5" id="KW-0547">Nucleotide-binding</keyword>
<evidence type="ECO:0000256" key="3">
    <source>
        <dbReference type="ARBA" id="ARBA00023054"/>
    </source>
</evidence>
<feature type="domain" description="FHA" evidence="8">
    <location>
        <begin position="472"/>
        <end position="525"/>
    </location>
</feature>
<accession>T0QLQ8</accession>
<feature type="compositionally biased region" description="Basic and acidic residues" evidence="7">
    <location>
        <begin position="397"/>
        <end position="416"/>
    </location>
</feature>
<dbReference type="InterPro" id="IPR036961">
    <property type="entry name" value="Kinesin_motor_dom_sf"/>
</dbReference>
<gene>
    <name evidence="10" type="ORF">SDRG_07562</name>
</gene>
<dbReference type="Pfam" id="PF00225">
    <property type="entry name" value="Kinesin"/>
    <property type="match status" value="1"/>
</dbReference>
<dbReference type="PROSITE" id="PS50067">
    <property type="entry name" value="KINESIN_MOTOR_2"/>
    <property type="match status" value="1"/>
</dbReference>
<keyword evidence="2 5" id="KW-0067">ATP-binding</keyword>
<keyword evidence="11" id="KW-1185">Reference proteome</keyword>
<dbReference type="Pfam" id="PF00498">
    <property type="entry name" value="FHA"/>
    <property type="match status" value="1"/>
</dbReference>